<dbReference type="EMBL" id="WFLM01000003">
    <property type="protein sequence ID" value="KAB8039216.1"/>
    <property type="molecule type" value="Genomic_DNA"/>
</dbReference>
<evidence type="ECO:0000256" key="1">
    <source>
        <dbReference type="ARBA" id="ARBA00022741"/>
    </source>
</evidence>
<gene>
    <name evidence="4" type="ORF">GCL60_10205</name>
</gene>
<comment type="caution">
    <text evidence="4">The sequence shown here is derived from an EMBL/GenBank/DDBJ whole genome shotgun (WGS) entry which is preliminary data.</text>
</comment>
<evidence type="ECO:0000313" key="4">
    <source>
        <dbReference type="EMBL" id="KAB8039216.1"/>
    </source>
</evidence>
<proteinExistence type="predicted"/>
<dbReference type="Proteomes" id="UP000437748">
    <property type="component" value="Unassembled WGS sequence"/>
</dbReference>
<organism evidence="4 5">
    <name type="scientific">Silvanigrella paludirubra</name>
    <dbReference type="NCBI Taxonomy" id="2499159"/>
    <lineage>
        <taxon>Bacteria</taxon>
        <taxon>Pseudomonadati</taxon>
        <taxon>Bdellovibrionota</taxon>
        <taxon>Oligoflexia</taxon>
        <taxon>Silvanigrellales</taxon>
        <taxon>Silvanigrellaceae</taxon>
        <taxon>Silvanigrella</taxon>
    </lineage>
</organism>
<dbReference type="SUPFAM" id="SSF52540">
    <property type="entry name" value="P-loop containing nucleoside triphosphate hydrolases"/>
    <property type="match status" value="1"/>
</dbReference>
<dbReference type="Pfam" id="PF00005">
    <property type="entry name" value="ABC_tran"/>
    <property type="match status" value="1"/>
</dbReference>
<keyword evidence="5" id="KW-1185">Reference proteome</keyword>
<dbReference type="PANTHER" id="PTHR43158:SF7">
    <property type="entry name" value="ABC TRANSPORTER, ATP-BINDING PROTEIN"/>
    <property type="match status" value="1"/>
</dbReference>
<dbReference type="RefSeq" id="WP_153420615.1">
    <property type="nucleotide sequence ID" value="NZ_WFLM01000003.1"/>
</dbReference>
<dbReference type="GO" id="GO:0016887">
    <property type="term" value="F:ATP hydrolysis activity"/>
    <property type="evidence" value="ECO:0007669"/>
    <property type="project" value="InterPro"/>
</dbReference>
<evidence type="ECO:0000313" key="5">
    <source>
        <dbReference type="Proteomes" id="UP000437748"/>
    </source>
</evidence>
<dbReference type="OrthoDB" id="9806726at2"/>
<dbReference type="PANTHER" id="PTHR43158">
    <property type="entry name" value="SKFA PEPTIDE EXPORT ATP-BINDING PROTEIN SKFE"/>
    <property type="match status" value="1"/>
</dbReference>
<accession>A0A6N6VUI5</accession>
<dbReference type="InterPro" id="IPR003439">
    <property type="entry name" value="ABC_transporter-like_ATP-bd"/>
</dbReference>
<dbReference type="Gene3D" id="3.40.50.300">
    <property type="entry name" value="P-loop containing nucleotide triphosphate hydrolases"/>
    <property type="match status" value="1"/>
</dbReference>
<dbReference type="GO" id="GO:0005524">
    <property type="term" value="F:ATP binding"/>
    <property type="evidence" value="ECO:0007669"/>
    <property type="project" value="UniProtKB-KW"/>
</dbReference>
<keyword evidence="1" id="KW-0547">Nucleotide-binding</keyword>
<dbReference type="PROSITE" id="PS50893">
    <property type="entry name" value="ABC_TRANSPORTER_2"/>
    <property type="match status" value="1"/>
</dbReference>
<sequence>MSCYLSCENIELKVGFHTLITNFSLILKPSQSIAITGSNGTGKTTLLRVLAGISKPHNGKVIAMEEQIYPNNETKHEHLSVFLSNIPSLLLDHCAIWNLEFFANSFGLKFSLEDYKHALKKVGLENRENQIARTLSTGQKRRLSLAGLILIKPNIILADEPTNGLDELGSNLCISIFEDLKQNNSSSIIVATHDKNIIDWCQEKISLENFIPSEKKLKSKIKVLL</sequence>
<dbReference type="InterPro" id="IPR003593">
    <property type="entry name" value="AAA+_ATPase"/>
</dbReference>
<evidence type="ECO:0000256" key="2">
    <source>
        <dbReference type="ARBA" id="ARBA00022840"/>
    </source>
</evidence>
<feature type="domain" description="ABC transporter" evidence="3">
    <location>
        <begin position="5"/>
        <end position="225"/>
    </location>
</feature>
<reference evidence="4 5" key="1">
    <citation type="submission" date="2019-10" db="EMBL/GenBank/DDBJ databases">
        <title>New species of Slilvanegrellaceae.</title>
        <authorList>
            <person name="Pitt A."/>
            <person name="Hahn M.W."/>
        </authorList>
    </citation>
    <scope>NUCLEOTIDE SEQUENCE [LARGE SCALE GENOMIC DNA]</scope>
    <source>
        <strain evidence="4 5">SP-Ram-0.45-NSY-1</strain>
    </source>
</reference>
<protein>
    <submittedName>
        <fullName evidence="4">ATP-binding cassette domain-containing protein</fullName>
    </submittedName>
</protein>
<name>A0A6N6VUI5_9BACT</name>
<keyword evidence="2 4" id="KW-0067">ATP-binding</keyword>
<dbReference type="AlphaFoldDB" id="A0A6N6VUI5"/>
<evidence type="ECO:0000259" key="3">
    <source>
        <dbReference type="PROSITE" id="PS50893"/>
    </source>
</evidence>
<dbReference type="InterPro" id="IPR027417">
    <property type="entry name" value="P-loop_NTPase"/>
</dbReference>
<dbReference type="SMART" id="SM00382">
    <property type="entry name" value="AAA"/>
    <property type="match status" value="1"/>
</dbReference>